<protein>
    <submittedName>
        <fullName evidence="1">Uncharacterized protein</fullName>
    </submittedName>
</protein>
<proteinExistence type="predicted"/>
<accession>A0ACD3AKZ3</accession>
<gene>
    <name evidence="1" type="ORF">BDN72DRAFT_174105</name>
</gene>
<evidence type="ECO:0000313" key="2">
    <source>
        <dbReference type="Proteomes" id="UP000308600"/>
    </source>
</evidence>
<evidence type="ECO:0000313" key="1">
    <source>
        <dbReference type="EMBL" id="TFK65914.1"/>
    </source>
</evidence>
<keyword evidence="2" id="KW-1185">Reference proteome</keyword>
<sequence length="318" mass="36480">MGAPVFDPNLVAIWCETLVYGFYTPLFFQSLLIARRRSLRRSSSAQVFKYATIVLYTIATLHVSVGLYRIIVGFVYTMPDERMFYWFARRWEHVCYFTVQSIMSYVGQALLIYRCFRMYDSNWLVITPSLILYAVTTGISLFCNYLWSRPDIVLHYTGLLDSLIPLCFAQHLFTPCLTVYRLLRQHHESRASGIQNSRSRLNLRTVSMIILESTMVYSVALLVTIIMQCVDPQNVQIPSSMSVPTLGLCFSLITIRLHGLTSCEYNGQDKSTLFTVDHQFVFDTPDTEDTQNLDSSDSRSEQLRSVDVPTKLRLPSGS</sequence>
<dbReference type="EMBL" id="ML208421">
    <property type="protein sequence ID" value="TFK65914.1"/>
    <property type="molecule type" value="Genomic_DNA"/>
</dbReference>
<dbReference type="Proteomes" id="UP000308600">
    <property type="component" value="Unassembled WGS sequence"/>
</dbReference>
<reference evidence="1 2" key="1">
    <citation type="journal article" date="2019" name="Nat. Ecol. Evol.">
        <title>Megaphylogeny resolves global patterns of mushroom evolution.</title>
        <authorList>
            <person name="Varga T."/>
            <person name="Krizsan K."/>
            <person name="Foldi C."/>
            <person name="Dima B."/>
            <person name="Sanchez-Garcia M."/>
            <person name="Sanchez-Ramirez S."/>
            <person name="Szollosi G.J."/>
            <person name="Szarkandi J.G."/>
            <person name="Papp V."/>
            <person name="Albert L."/>
            <person name="Andreopoulos W."/>
            <person name="Angelini C."/>
            <person name="Antonin V."/>
            <person name="Barry K.W."/>
            <person name="Bougher N.L."/>
            <person name="Buchanan P."/>
            <person name="Buyck B."/>
            <person name="Bense V."/>
            <person name="Catcheside P."/>
            <person name="Chovatia M."/>
            <person name="Cooper J."/>
            <person name="Damon W."/>
            <person name="Desjardin D."/>
            <person name="Finy P."/>
            <person name="Geml J."/>
            <person name="Haridas S."/>
            <person name="Hughes K."/>
            <person name="Justo A."/>
            <person name="Karasinski D."/>
            <person name="Kautmanova I."/>
            <person name="Kiss B."/>
            <person name="Kocsube S."/>
            <person name="Kotiranta H."/>
            <person name="LaButti K.M."/>
            <person name="Lechner B.E."/>
            <person name="Liimatainen K."/>
            <person name="Lipzen A."/>
            <person name="Lukacs Z."/>
            <person name="Mihaltcheva S."/>
            <person name="Morgado L.N."/>
            <person name="Niskanen T."/>
            <person name="Noordeloos M.E."/>
            <person name="Ohm R.A."/>
            <person name="Ortiz-Santana B."/>
            <person name="Ovrebo C."/>
            <person name="Racz N."/>
            <person name="Riley R."/>
            <person name="Savchenko A."/>
            <person name="Shiryaev A."/>
            <person name="Soop K."/>
            <person name="Spirin V."/>
            <person name="Szebenyi C."/>
            <person name="Tomsovsky M."/>
            <person name="Tulloss R.E."/>
            <person name="Uehling J."/>
            <person name="Grigoriev I.V."/>
            <person name="Vagvolgyi C."/>
            <person name="Papp T."/>
            <person name="Martin F.M."/>
            <person name="Miettinen O."/>
            <person name="Hibbett D.S."/>
            <person name="Nagy L.G."/>
        </authorList>
    </citation>
    <scope>NUCLEOTIDE SEQUENCE [LARGE SCALE GENOMIC DNA]</scope>
    <source>
        <strain evidence="1 2">NL-1719</strain>
    </source>
</reference>
<name>A0ACD3AKZ3_9AGAR</name>
<organism evidence="1 2">
    <name type="scientific">Pluteus cervinus</name>
    <dbReference type="NCBI Taxonomy" id="181527"/>
    <lineage>
        <taxon>Eukaryota</taxon>
        <taxon>Fungi</taxon>
        <taxon>Dikarya</taxon>
        <taxon>Basidiomycota</taxon>
        <taxon>Agaricomycotina</taxon>
        <taxon>Agaricomycetes</taxon>
        <taxon>Agaricomycetidae</taxon>
        <taxon>Agaricales</taxon>
        <taxon>Pluteineae</taxon>
        <taxon>Pluteaceae</taxon>
        <taxon>Pluteus</taxon>
    </lineage>
</organism>